<dbReference type="Gene3D" id="2.120.10.90">
    <property type="entry name" value="DNA gyrase/topoisomerase IV, subunit A, C-terminal"/>
    <property type="match status" value="1"/>
</dbReference>
<dbReference type="HAMAP" id="MF_01897">
    <property type="entry name" value="GyrA"/>
    <property type="match status" value="1"/>
</dbReference>
<keyword evidence="13" id="KW-1185">Reference proteome</keyword>
<organism evidence="12 13">
    <name type="scientific">Rhizobium rosettiformans</name>
    <dbReference type="NCBI Taxonomy" id="1368430"/>
    <lineage>
        <taxon>Bacteria</taxon>
        <taxon>Pseudomonadati</taxon>
        <taxon>Pseudomonadota</taxon>
        <taxon>Alphaproteobacteria</taxon>
        <taxon>Hyphomicrobiales</taxon>
        <taxon>Rhizobiaceae</taxon>
        <taxon>Rhizobium/Agrobacterium group</taxon>
        <taxon>Rhizobium</taxon>
    </lineage>
</organism>
<evidence type="ECO:0000256" key="5">
    <source>
        <dbReference type="ARBA" id="ARBA00023029"/>
    </source>
</evidence>
<accession>A0ABX7F0P5</accession>
<feature type="compositionally biased region" description="Acidic residues" evidence="10">
    <location>
        <begin position="901"/>
        <end position="918"/>
    </location>
</feature>
<dbReference type="InterPro" id="IPR050220">
    <property type="entry name" value="Type_II_DNA_Topoisomerases"/>
</dbReference>
<evidence type="ECO:0000256" key="3">
    <source>
        <dbReference type="ARBA" id="ARBA00022741"/>
    </source>
</evidence>
<evidence type="ECO:0000313" key="12">
    <source>
        <dbReference type="EMBL" id="QRF53088.1"/>
    </source>
</evidence>
<keyword evidence="8" id="KW-0963">Cytoplasm</keyword>
<evidence type="ECO:0000313" key="13">
    <source>
        <dbReference type="Proteomes" id="UP000596351"/>
    </source>
</evidence>
<keyword evidence="3 8" id="KW-0547">Nucleotide-binding</keyword>
<keyword evidence="6 8" id="KW-0238">DNA-binding</keyword>
<comment type="function">
    <text evidence="8">A type II topoisomerase that negatively supercoils closed circular double-stranded (ds) DNA in an ATP-dependent manner to modulate DNA topology and maintain chromosomes in an underwound state. Negative supercoiling favors strand separation, and DNA replication, transcription, recombination and repair, all of which involve strand separation. Also able to catalyze the interconversion of other topological isomers of dsDNA rings, including catenanes and knotted rings. Type II topoisomerases break and join 2 DNA strands simultaneously in an ATP-dependent manner.</text>
</comment>
<comment type="subcellular location">
    <subcellularLocation>
        <location evidence="8">Cytoplasm</location>
    </subcellularLocation>
</comment>
<evidence type="ECO:0000256" key="1">
    <source>
        <dbReference type="ARBA" id="ARBA00000185"/>
    </source>
</evidence>
<dbReference type="CDD" id="cd00187">
    <property type="entry name" value="TOP4c"/>
    <property type="match status" value="1"/>
</dbReference>
<dbReference type="SUPFAM" id="SSF101904">
    <property type="entry name" value="GyrA/ParC C-terminal domain-like"/>
    <property type="match status" value="1"/>
</dbReference>
<dbReference type="Gene3D" id="3.30.1360.40">
    <property type="match status" value="1"/>
</dbReference>
<evidence type="ECO:0000256" key="8">
    <source>
        <dbReference type="HAMAP-Rule" id="MF_01897"/>
    </source>
</evidence>
<dbReference type="SUPFAM" id="SSF56719">
    <property type="entry name" value="Type II DNA topoisomerase"/>
    <property type="match status" value="1"/>
</dbReference>
<dbReference type="GO" id="GO:0003918">
    <property type="term" value="F:DNA topoisomerase type II (double strand cut, ATP-hydrolyzing) activity"/>
    <property type="evidence" value="ECO:0007669"/>
    <property type="project" value="UniProtKB-EC"/>
</dbReference>
<feature type="region of interest" description="Disordered" evidence="10">
    <location>
        <begin position="897"/>
        <end position="939"/>
    </location>
</feature>
<comment type="similarity">
    <text evidence="2 8">Belongs to the type II topoisomerase GyrA/ParC subunit family.</text>
</comment>
<dbReference type="InterPro" id="IPR035516">
    <property type="entry name" value="Gyrase/topoIV_suA_C"/>
</dbReference>
<dbReference type="Proteomes" id="UP000596351">
    <property type="component" value="Chromosome"/>
</dbReference>
<evidence type="ECO:0000259" key="11">
    <source>
        <dbReference type="PROSITE" id="PS52040"/>
    </source>
</evidence>
<evidence type="ECO:0000256" key="9">
    <source>
        <dbReference type="PROSITE-ProRule" id="PRU01384"/>
    </source>
</evidence>
<evidence type="ECO:0000256" key="6">
    <source>
        <dbReference type="ARBA" id="ARBA00023125"/>
    </source>
</evidence>
<dbReference type="NCBIfam" id="TIGR01063">
    <property type="entry name" value="gyrA"/>
    <property type="match status" value="1"/>
</dbReference>
<dbReference type="EC" id="5.6.2.2" evidence="8"/>
<dbReference type="InterPro" id="IPR005743">
    <property type="entry name" value="GyrA"/>
</dbReference>
<keyword evidence="7 8" id="KW-0413">Isomerase</keyword>
<sequence>MTEQSTPGGGKFPQGIEPISIMEEMQRSYLDYAMSVIVSRALPDVRDGLKPVHRRILYGMNELGLDWNKKYVKSARVTGDVMGKYHPHGDAAIYDALARMAQPWSLRMPLIDGQGNFGSVDGDPPAAQRYTECRLQKVSHALLDDLDKETVDFRDNYDGTMSEPVVVPAKFPNLLVNGAGGIAVGMATNIPPHNLVEVLDGCTALIDNPAIELPELMQIIPGPDFPTGSMILGRSGIRSAYETGRGSVVQRGVARVEPMRGDREQIIITEIPYQVNKSTMIEKMAELVREKRIEGISDLRDESDRDGYRVVIELKRDANADVILNQLYRYTPLQTSFGCNMVALNGGKPEQLTLLDMLRAFVNFREEVVSRRTKYLLRKARERAHVLVGLAIAVANIDEVIALIRKAPDPATAREQLMTRRWPAHDVESLIRLIDDPRHRINEDLTYNLSEEQARAILELRLARLTALGRDEIDEELNKIGAEISDYLDILSSRVRIQQIVKDEFKAIRDEFGTPRRTQIVDGGPDMDDEDLIAREEMVVTVSHAGYIKRVPLTTYRAQRRGGKGRSGMAMKDEDFATRLFVANTHTPVLFFSSRGIVYKEKVWRLPIGTPTSRGKAMINMFPLEPGERITSIMPLPEDEASWGNLDVMFSTTRGTVRRNKLSDFIQVNRNGKIAMKLEEEGDQILGVETCTEHDDVLLTTALGQAIRFPVDEVRVFAGRNSIGVRGLTLADGDRLISMTILAHVDAEPWQRAAYLKRSAAERRAMGVDEDDIALVGEEVGAEGELSEERYQELKAREQFVLTVSEKGYGKRSSSYDFRTSGRGGKGIRATDTSKTAEIGELVAAFPVEETDQLMLVSDGGQLIRVPVNGIRIASRATKGVTIFSTAKDEKVVSVERITEPESDDEIAEAAENAEVDAESTIAPAEDASGEGGSETPTE</sequence>
<dbReference type="PROSITE" id="PS52040">
    <property type="entry name" value="TOPO_IIA"/>
    <property type="match status" value="1"/>
</dbReference>
<evidence type="ECO:0000256" key="4">
    <source>
        <dbReference type="ARBA" id="ARBA00022840"/>
    </source>
</evidence>
<evidence type="ECO:0000256" key="10">
    <source>
        <dbReference type="SAM" id="MobiDB-lite"/>
    </source>
</evidence>
<dbReference type="RefSeq" id="WP_203016159.1">
    <property type="nucleotide sequence ID" value="NZ_CP032405.1"/>
</dbReference>
<feature type="active site" description="O-(5'-phospho-DNA)-tyrosine intermediate" evidence="8 9">
    <location>
        <position position="130"/>
    </location>
</feature>
<feature type="short sequence motif" description="GyrA-box" evidence="8">
    <location>
        <begin position="559"/>
        <end position="565"/>
    </location>
</feature>
<keyword evidence="5 8" id="KW-0799">Topoisomerase</keyword>
<dbReference type="InterPro" id="IPR013760">
    <property type="entry name" value="Topo_IIA-like_dom_sf"/>
</dbReference>
<dbReference type="PANTHER" id="PTHR43493">
    <property type="entry name" value="DNA GYRASE/TOPOISOMERASE SUBUNIT A"/>
    <property type="match status" value="1"/>
</dbReference>
<name>A0ABX7F0P5_9HYPH</name>
<dbReference type="Pfam" id="PF03989">
    <property type="entry name" value="DNA_gyraseA_C"/>
    <property type="match status" value="6"/>
</dbReference>
<dbReference type="NCBIfam" id="NF004043">
    <property type="entry name" value="PRK05560.1"/>
    <property type="match status" value="1"/>
</dbReference>
<dbReference type="InterPro" id="IPR013758">
    <property type="entry name" value="Topo_IIA_A/C_ab"/>
</dbReference>
<evidence type="ECO:0000256" key="7">
    <source>
        <dbReference type="ARBA" id="ARBA00023235"/>
    </source>
</evidence>
<dbReference type="PANTHER" id="PTHR43493:SF5">
    <property type="entry name" value="DNA GYRASE SUBUNIT A, CHLOROPLASTIC_MITOCHONDRIAL"/>
    <property type="match status" value="1"/>
</dbReference>
<dbReference type="NCBIfam" id="NF004044">
    <property type="entry name" value="PRK05561.1"/>
    <property type="match status" value="1"/>
</dbReference>
<comment type="miscellaneous">
    <text evidence="8">Few gyrases are as efficient as E.coli at forming negative supercoils. Not all organisms have 2 type II topoisomerases; in organisms with a single type II topoisomerase this enzyme also has to decatenate newly replicated chromosomes.</text>
</comment>
<protein>
    <recommendedName>
        <fullName evidence="8">DNA gyrase subunit A</fullName>
        <ecNumber evidence="8">5.6.2.2</ecNumber>
    </recommendedName>
</protein>
<evidence type="ECO:0000256" key="2">
    <source>
        <dbReference type="ARBA" id="ARBA00008263"/>
    </source>
</evidence>
<dbReference type="EMBL" id="CP032405">
    <property type="protein sequence ID" value="QRF53088.1"/>
    <property type="molecule type" value="Genomic_DNA"/>
</dbReference>
<dbReference type="InterPro" id="IPR006691">
    <property type="entry name" value="GyrA/parC_rep"/>
</dbReference>
<dbReference type="InterPro" id="IPR013757">
    <property type="entry name" value="Topo_IIA_A_a_sf"/>
</dbReference>
<dbReference type="Gene3D" id="1.10.268.10">
    <property type="entry name" value="Topoisomerase, domain 3"/>
    <property type="match status" value="1"/>
</dbReference>
<gene>
    <name evidence="8 12" type="primary">gyrA</name>
    <name evidence="12" type="ORF">D4A92_17410</name>
</gene>
<dbReference type="InterPro" id="IPR002205">
    <property type="entry name" value="Topo_IIA_dom_A"/>
</dbReference>
<comment type="subunit">
    <text evidence="8">Heterotetramer, composed of two GyrA and two GyrB chains. In the heterotetramer, GyrA contains the active site tyrosine that forms a transient covalent intermediate with DNA, while GyrB binds cofactors and catalyzes ATP hydrolysis.</text>
</comment>
<dbReference type="Pfam" id="PF00521">
    <property type="entry name" value="DNA_topoisoIV"/>
    <property type="match status" value="1"/>
</dbReference>
<proteinExistence type="inferred from homology"/>
<dbReference type="Gene3D" id="3.90.199.10">
    <property type="entry name" value="Topoisomerase II, domain 5"/>
    <property type="match status" value="1"/>
</dbReference>
<keyword evidence="4 8" id="KW-0067">ATP-binding</keyword>
<feature type="domain" description="Topo IIA-type catalytic" evidence="11">
    <location>
        <begin position="42"/>
        <end position="532"/>
    </location>
</feature>
<dbReference type="SMART" id="SM00434">
    <property type="entry name" value="TOP4c"/>
    <property type="match status" value="1"/>
</dbReference>
<comment type="catalytic activity">
    <reaction evidence="1 8 9">
        <text>ATP-dependent breakage, passage and rejoining of double-stranded DNA.</text>
        <dbReference type="EC" id="5.6.2.2"/>
    </reaction>
</comment>
<reference evidence="12 13" key="1">
    <citation type="submission" date="2018-09" db="EMBL/GenBank/DDBJ databases">
        <title>Rhizobium sp. MAE2-X.</title>
        <authorList>
            <person name="Lee Y."/>
            <person name="Jeon C.O."/>
        </authorList>
    </citation>
    <scope>NUCLEOTIDE SEQUENCE [LARGE SCALE GENOMIC DNA]</scope>
    <source>
        <strain evidence="12 13">MAE2-X</strain>
    </source>
</reference>